<sequence>MKPRLIATATAALLATTALDCHALEPLDTFSARVGGYVTEFDTKMRADGQADDGTRIDLERDLGIDQNNVLAIIGATWRPWEKHEFGLSYYQDDGDATRQIDRDIEFDGVVYPVSSTLRANLNLDAYEASYVYWAMDRDSWVLGPRLGLIWYSIGLGLSLEVDANGNPVGSGGISNSVSADLPAPSIGGSWRWVPGNSDWRLSADVGYFTANIDNVDADVTTGRFGVEWFPWENWGASLDYTMRRIEADAQGNSFDGNFRFIDSGLRLGVVYRF</sequence>
<feature type="signal peptide" evidence="1">
    <location>
        <begin position="1"/>
        <end position="23"/>
    </location>
</feature>
<dbReference type="SUPFAM" id="SSF103515">
    <property type="entry name" value="Autotransporter"/>
    <property type="match status" value="1"/>
</dbReference>
<evidence type="ECO:0000256" key="1">
    <source>
        <dbReference type="SAM" id="SignalP"/>
    </source>
</evidence>
<evidence type="ECO:0000313" key="2">
    <source>
        <dbReference type="EMBL" id="KAF1697028.1"/>
    </source>
</evidence>
<organism evidence="2 3">
    <name type="scientific">Pseudoxanthomonas daejeonensis</name>
    <dbReference type="NCBI Taxonomy" id="266062"/>
    <lineage>
        <taxon>Bacteria</taxon>
        <taxon>Pseudomonadati</taxon>
        <taxon>Pseudomonadota</taxon>
        <taxon>Gammaproteobacteria</taxon>
        <taxon>Lysobacterales</taxon>
        <taxon>Lysobacteraceae</taxon>
        <taxon>Pseudoxanthomonas</taxon>
    </lineage>
</organism>
<keyword evidence="3" id="KW-1185">Reference proteome</keyword>
<protein>
    <recommendedName>
        <fullName evidence="4">Outer membrane protein beta-barrel domain-containing protein</fullName>
    </recommendedName>
</protein>
<comment type="caution">
    <text evidence="2">The sequence shown here is derived from an EMBL/GenBank/DDBJ whole genome shotgun (WGS) entry which is preliminary data.</text>
</comment>
<name>A0ABQ6ZB73_9GAMM</name>
<reference evidence="2 3" key="1">
    <citation type="submission" date="2017-10" db="EMBL/GenBank/DDBJ databases">
        <title>Whole genome sequencing of members of genus Pseudoxanthomonas.</title>
        <authorList>
            <person name="Kumar S."/>
            <person name="Bansal K."/>
            <person name="Kaur A."/>
            <person name="Patil P."/>
            <person name="Sharma S."/>
            <person name="Patil P.B."/>
        </authorList>
    </citation>
    <scope>NUCLEOTIDE SEQUENCE [LARGE SCALE GENOMIC DNA]</scope>
    <source>
        <strain evidence="2 3">DSM 17801</strain>
    </source>
</reference>
<gene>
    <name evidence="2" type="ORF">CSC65_03075</name>
</gene>
<accession>A0ABQ6ZB73</accession>
<proteinExistence type="predicted"/>
<evidence type="ECO:0000313" key="3">
    <source>
        <dbReference type="Proteomes" id="UP000788419"/>
    </source>
</evidence>
<keyword evidence="1" id="KW-0732">Signal</keyword>
<feature type="chain" id="PRO_5045198761" description="Outer membrane protein beta-barrel domain-containing protein" evidence="1">
    <location>
        <begin position="24"/>
        <end position="274"/>
    </location>
</feature>
<dbReference type="InterPro" id="IPR036709">
    <property type="entry name" value="Autotransporte_beta_dom_sf"/>
</dbReference>
<dbReference type="RefSeq" id="WP_162408498.1">
    <property type="nucleotide sequence ID" value="NZ_CP093331.1"/>
</dbReference>
<dbReference type="Proteomes" id="UP000788419">
    <property type="component" value="Unassembled WGS sequence"/>
</dbReference>
<evidence type="ECO:0008006" key="4">
    <source>
        <dbReference type="Google" id="ProtNLM"/>
    </source>
</evidence>
<dbReference type="EMBL" id="PDWN01000002">
    <property type="protein sequence ID" value="KAF1697028.1"/>
    <property type="molecule type" value="Genomic_DNA"/>
</dbReference>